<feature type="compositionally biased region" description="Basic and acidic residues" evidence="1">
    <location>
        <begin position="103"/>
        <end position="126"/>
    </location>
</feature>
<gene>
    <name evidence="2" type="ORF">ABT317_20905</name>
</gene>
<evidence type="ECO:0000256" key="1">
    <source>
        <dbReference type="SAM" id="MobiDB-lite"/>
    </source>
</evidence>
<reference evidence="2 3" key="1">
    <citation type="submission" date="2024-06" db="EMBL/GenBank/DDBJ databases">
        <title>The Natural Products Discovery Center: Release of the First 8490 Sequenced Strains for Exploring Actinobacteria Biosynthetic Diversity.</title>
        <authorList>
            <person name="Kalkreuter E."/>
            <person name="Kautsar S.A."/>
            <person name="Yang D."/>
            <person name="Bader C.D."/>
            <person name="Teijaro C.N."/>
            <person name="Fluegel L."/>
            <person name="Davis C.M."/>
            <person name="Simpson J.R."/>
            <person name="Lauterbach L."/>
            <person name="Steele A.D."/>
            <person name="Gui C."/>
            <person name="Meng S."/>
            <person name="Li G."/>
            <person name="Viehrig K."/>
            <person name="Ye F."/>
            <person name="Su P."/>
            <person name="Kiefer A.F."/>
            <person name="Nichols A."/>
            <person name="Cepeda A.J."/>
            <person name="Yan W."/>
            <person name="Fan B."/>
            <person name="Jiang Y."/>
            <person name="Adhikari A."/>
            <person name="Zheng C.-J."/>
            <person name="Schuster L."/>
            <person name="Cowan T.M."/>
            <person name="Smanski M.J."/>
            <person name="Chevrette M.G."/>
            <person name="De Carvalho L.P.S."/>
            <person name="Shen B."/>
        </authorList>
    </citation>
    <scope>NUCLEOTIDE SEQUENCE [LARGE SCALE GENOMIC DNA]</scope>
    <source>
        <strain evidence="2 3">NPDC000634</strain>
    </source>
</reference>
<keyword evidence="3" id="KW-1185">Reference proteome</keyword>
<protein>
    <submittedName>
        <fullName evidence="2">Uncharacterized protein</fullName>
    </submittedName>
</protein>
<dbReference type="RefSeq" id="WP_143667999.1">
    <property type="nucleotide sequence ID" value="NZ_MUBM01000025.1"/>
</dbReference>
<dbReference type="EMBL" id="JBEPCU010000360">
    <property type="protein sequence ID" value="MER6979375.1"/>
    <property type="molecule type" value="Genomic_DNA"/>
</dbReference>
<feature type="region of interest" description="Disordered" evidence="1">
    <location>
        <begin position="100"/>
        <end position="126"/>
    </location>
</feature>
<sequence length="126" mass="14331">MLGTMGMFIQMTSFAVYRRLRVLERVGVEGEAVVRRHDRMDGLPRIYFQVRLPEGRSGKEFYETHLELIGEPGTWTESQTETYETAWRAWRDLARDLQAAVTEHAEAEGQAERGGGQREEAGATPS</sequence>
<comment type="caution">
    <text evidence="2">The sequence shown here is derived from an EMBL/GenBank/DDBJ whole genome shotgun (WGS) entry which is preliminary data.</text>
</comment>
<evidence type="ECO:0000313" key="2">
    <source>
        <dbReference type="EMBL" id="MER6979375.1"/>
    </source>
</evidence>
<evidence type="ECO:0000313" key="3">
    <source>
        <dbReference type="Proteomes" id="UP001458415"/>
    </source>
</evidence>
<organism evidence="2 3">
    <name type="scientific">Streptomyces carpinensis</name>
    <dbReference type="NCBI Taxonomy" id="66369"/>
    <lineage>
        <taxon>Bacteria</taxon>
        <taxon>Bacillati</taxon>
        <taxon>Actinomycetota</taxon>
        <taxon>Actinomycetes</taxon>
        <taxon>Kitasatosporales</taxon>
        <taxon>Streptomycetaceae</taxon>
        <taxon>Streptomyces</taxon>
    </lineage>
</organism>
<accession>A0ABV1W5B0</accession>
<dbReference type="Proteomes" id="UP001458415">
    <property type="component" value="Unassembled WGS sequence"/>
</dbReference>
<proteinExistence type="predicted"/>
<name>A0ABV1W5B0_9ACTN</name>